<proteinExistence type="predicted"/>
<accession>A0A3A9WVE2</accession>
<dbReference type="Proteomes" id="UP000275024">
    <property type="component" value="Unassembled WGS sequence"/>
</dbReference>
<keyword evidence="4" id="KW-1185">Reference proteome</keyword>
<evidence type="ECO:0000256" key="1">
    <source>
        <dbReference type="SAM" id="SignalP"/>
    </source>
</evidence>
<feature type="signal peptide" evidence="1">
    <location>
        <begin position="1"/>
        <end position="25"/>
    </location>
</feature>
<sequence>MGVAPLFLALLSAGLVALGASPAAAETPQCVSTGPTGQVIIIDCEDGGGGGDGDDGAGGGSGPQCDLSSVAGFGKPDASRWCEGVNACWANIPSSIYPDPEDWPEGQPDPDAVYIYKECRDPSGTIVVSDWTWHIPEGPSLEELARQAYGMLAPPDFSLAFSPPEQAVIFIDTWWWAAGAGGEIVGTSALGVQAVGEPSHLEVDPGDGSGAMTCPFVTSESDACAHTYERAADDPGYPSRARIVYDVHYEQNGNALEFPGLPDSLESPWTETAVPVVESQAVVVR</sequence>
<evidence type="ECO:0000313" key="4">
    <source>
        <dbReference type="Proteomes" id="UP000268652"/>
    </source>
</evidence>
<evidence type="ECO:0000313" key="3">
    <source>
        <dbReference type="EMBL" id="RKN24429.1"/>
    </source>
</evidence>
<dbReference type="Proteomes" id="UP000268652">
    <property type="component" value="Unassembled WGS sequence"/>
</dbReference>
<dbReference type="OrthoDB" id="5173094at2"/>
<organism evidence="2 5">
    <name type="scientific">Streptomyces radicis</name>
    <dbReference type="NCBI Taxonomy" id="1750517"/>
    <lineage>
        <taxon>Bacteria</taxon>
        <taxon>Bacillati</taxon>
        <taxon>Actinomycetota</taxon>
        <taxon>Actinomycetes</taxon>
        <taxon>Kitasatosporales</taxon>
        <taxon>Streptomycetaceae</taxon>
        <taxon>Streptomyces</taxon>
    </lineage>
</organism>
<name>A0A3A9WVE2_9ACTN</name>
<evidence type="ECO:0000313" key="2">
    <source>
        <dbReference type="EMBL" id="RKN10087.1"/>
    </source>
</evidence>
<feature type="chain" id="PRO_5017240749" evidence="1">
    <location>
        <begin position="26"/>
        <end position="285"/>
    </location>
</feature>
<protein>
    <submittedName>
        <fullName evidence="2">Uncharacterized protein</fullName>
    </submittedName>
</protein>
<dbReference type="EMBL" id="RBDY01000006">
    <property type="protein sequence ID" value="RKN24429.1"/>
    <property type="molecule type" value="Genomic_DNA"/>
</dbReference>
<comment type="caution">
    <text evidence="2">The sequence shown here is derived from an EMBL/GenBank/DDBJ whole genome shotgun (WGS) entry which is preliminary data.</text>
</comment>
<reference evidence="4 5" key="1">
    <citation type="submission" date="2018-09" db="EMBL/GenBank/DDBJ databases">
        <title>Streptomyces sp. nov. DS1-2, an endophytic actinomycete isolated from roots of Dendrobium scabrilingue.</title>
        <authorList>
            <person name="Kuncharoen N."/>
            <person name="Kudo T."/>
            <person name="Ohkuma M."/>
            <person name="Yuki M."/>
            <person name="Tanasupawat S."/>
        </authorList>
    </citation>
    <scope>NUCLEOTIDE SEQUENCE [LARGE SCALE GENOMIC DNA]</scope>
    <source>
        <strain evidence="2 5">AZ1-7</strain>
        <strain evidence="3 4">DS1-2</strain>
    </source>
</reference>
<keyword evidence="1" id="KW-0732">Signal</keyword>
<evidence type="ECO:0000313" key="5">
    <source>
        <dbReference type="Proteomes" id="UP000275024"/>
    </source>
</evidence>
<gene>
    <name evidence="3" type="ORF">D7318_11140</name>
    <name evidence="2" type="ORF">D7319_09960</name>
</gene>
<dbReference type="AlphaFoldDB" id="A0A3A9WVE2"/>
<dbReference type="EMBL" id="RBDX01000006">
    <property type="protein sequence ID" value="RKN10087.1"/>
    <property type="molecule type" value="Genomic_DNA"/>
</dbReference>